<dbReference type="OrthoDB" id="8176390at2759"/>
<accession>A0A0L7R8B1</accession>
<dbReference type="AlphaFoldDB" id="A0A0L7R8B1"/>
<proteinExistence type="predicted"/>
<gene>
    <name evidence="1" type="ORF">WH47_12423</name>
</gene>
<dbReference type="EMBL" id="KQ414637">
    <property type="protein sequence ID" value="KOC66996.1"/>
    <property type="molecule type" value="Genomic_DNA"/>
</dbReference>
<evidence type="ECO:0000313" key="2">
    <source>
        <dbReference type="Proteomes" id="UP000053825"/>
    </source>
</evidence>
<dbReference type="Proteomes" id="UP000053825">
    <property type="component" value="Unassembled WGS sequence"/>
</dbReference>
<name>A0A0L7R8B1_9HYME</name>
<sequence length="285" mass="32683">MIEKNEENADNDNNLVRIRLIADKRTFLEKQFLQVQEEIKICFAQLAQTLYAREKQLLRQSEAIYTQQISLALSSQEILLPSIAILNERSALEEQIKQFGRIELTGSNTTAITNLEPYKIEEYQDINKDHVCFDKSIKSTGIISTDTNIEFSCTAEDKNVENVCTGFKTSSVINLTAKSSHISSFFNKNSEESVDHSSKTNTELQKHDVSLETTSVNQQENINNYKNSKRNIMEEQYNSHGHTEQVQQWLDQIILETEIEPTIHEVEKLPDISDAYVCTKLQLET</sequence>
<evidence type="ECO:0000313" key="1">
    <source>
        <dbReference type="EMBL" id="KOC66996.1"/>
    </source>
</evidence>
<protein>
    <submittedName>
        <fullName evidence="1">Uncharacterized protein</fullName>
    </submittedName>
</protein>
<reference evidence="1 2" key="1">
    <citation type="submission" date="2015-07" db="EMBL/GenBank/DDBJ databases">
        <title>The genome of Habropoda laboriosa.</title>
        <authorList>
            <person name="Pan H."/>
            <person name="Kapheim K."/>
        </authorList>
    </citation>
    <scope>NUCLEOTIDE SEQUENCE [LARGE SCALE GENOMIC DNA]</scope>
    <source>
        <strain evidence="1">0110345459</strain>
    </source>
</reference>
<organism evidence="1 2">
    <name type="scientific">Habropoda laboriosa</name>
    <dbReference type="NCBI Taxonomy" id="597456"/>
    <lineage>
        <taxon>Eukaryota</taxon>
        <taxon>Metazoa</taxon>
        <taxon>Ecdysozoa</taxon>
        <taxon>Arthropoda</taxon>
        <taxon>Hexapoda</taxon>
        <taxon>Insecta</taxon>
        <taxon>Pterygota</taxon>
        <taxon>Neoptera</taxon>
        <taxon>Endopterygota</taxon>
        <taxon>Hymenoptera</taxon>
        <taxon>Apocrita</taxon>
        <taxon>Aculeata</taxon>
        <taxon>Apoidea</taxon>
        <taxon>Anthophila</taxon>
        <taxon>Apidae</taxon>
        <taxon>Habropoda</taxon>
    </lineage>
</organism>
<keyword evidence="2" id="KW-1185">Reference proteome</keyword>